<evidence type="ECO:0000256" key="7">
    <source>
        <dbReference type="ARBA" id="ARBA00023065"/>
    </source>
</evidence>
<evidence type="ECO:0000256" key="2">
    <source>
        <dbReference type="ARBA" id="ARBA00005551"/>
    </source>
</evidence>
<comment type="caution">
    <text evidence="12">The sequence shown here is derived from an EMBL/GenBank/DDBJ whole genome shotgun (WGS) entry which is preliminary data.</text>
</comment>
<organism evidence="12 13">
    <name type="scientific">Parafannyhessea umbonata</name>
    <dbReference type="NCBI Taxonomy" id="604330"/>
    <lineage>
        <taxon>Bacteria</taxon>
        <taxon>Bacillati</taxon>
        <taxon>Actinomycetota</taxon>
        <taxon>Coriobacteriia</taxon>
        <taxon>Coriobacteriales</taxon>
        <taxon>Atopobiaceae</taxon>
        <taxon>Parafannyhessea</taxon>
    </lineage>
</organism>
<feature type="transmembrane region" description="Helical" evidence="10">
    <location>
        <begin position="370"/>
        <end position="392"/>
    </location>
</feature>
<dbReference type="EMBL" id="FNWT01000004">
    <property type="protein sequence ID" value="SEH50369.1"/>
    <property type="molecule type" value="Genomic_DNA"/>
</dbReference>
<dbReference type="Gene3D" id="1.20.1530.20">
    <property type="match status" value="1"/>
</dbReference>
<comment type="similarity">
    <text evidence="2">Belongs to the monovalent cation:proton antiporter 2 (CPA2) transporter (TC 2.A.37) family.</text>
</comment>
<evidence type="ECO:0000256" key="6">
    <source>
        <dbReference type="ARBA" id="ARBA00022989"/>
    </source>
</evidence>
<evidence type="ECO:0000256" key="9">
    <source>
        <dbReference type="SAM" id="MobiDB-lite"/>
    </source>
</evidence>
<feature type="region of interest" description="Disordered" evidence="9">
    <location>
        <begin position="472"/>
        <end position="504"/>
    </location>
</feature>
<dbReference type="InterPro" id="IPR006153">
    <property type="entry name" value="Cation/H_exchanger_TM"/>
</dbReference>
<evidence type="ECO:0000256" key="10">
    <source>
        <dbReference type="SAM" id="Phobius"/>
    </source>
</evidence>
<evidence type="ECO:0000256" key="3">
    <source>
        <dbReference type="ARBA" id="ARBA00022448"/>
    </source>
</evidence>
<dbReference type="RefSeq" id="WP_078687566.1">
    <property type="nucleotide sequence ID" value="NZ_FNWT01000004.1"/>
</dbReference>
<dbReference type="Proteomes" id="UP000199135">
    <property type="component" value="Unassembled WGS sequence"/>
</dbReference>
<keyword evidence="7" id="KW-0406">Ion transport</keyword>
<feature type="transmembrane region" description="Helical" evidence="10">
    <location>
        <begin position="336"/>
        <end position="358"/>
    </location>
</feature>
<accession>A0A1H6IV95</accession>
<gene>
    <name evidence="12" type="ORF">SAMN05216447_1043</name>
</gene>
<feature type="compositionally biased region" description="Gly residues" evidence="9">
    <location>
        <begin position="492"/>
        <end position="504"/>
    </location>
</feature>
<dbReference type="InterPro" id="IPR038770">
    <property type="entry name" value="Na+/solute_symporter_sf"/>
</dbReference>
<reference evidence="12 13" key="1">
    <citation type="submission" date="2016-10" db="EMBL/GenBank/DDBJ databases">
        <authorList>
            <person name="Varghese N."/>
            <person name="Submissions S."/>
        </authorList>
    </citation>
    <scope>NUCLEOTIDE SEQUENCE [LARGE SCALE GENOMIC DNA]</scope>
    <source>
        <strain evidence="12 13">WCP15</strain>
    </source>
</reference>
<keyword evidence="6 10" id="KW-1133">Transmembrane helix</keyword>
<feature type="transmembrane region" description="Helical" evidence="10">
    <location>
        <begin position="178"/>
        <end position="197"/>
    </location>
</feature>
<sequence length="504" mass="53138">MTQVYVSLVTCLAMALVAPFMASLVRGRAVPEVVFLVFGGAILGSHGLRLINPQLAPVEAISDLGMGFLFLKAGYEIDPRDLVGHMGRVASASWLVSLGLGFLVTMTVFAGLGFSDSSSWPALAIIMTTTGYGTLAPILEERGLQQTSVGRVVTIYGSLGELLPIVAMSFLLSTRATGRTVAALLVFALVCFLVLAFSRAAKRAGTRFWRFLQESTDALSQPMMRVVSLLLVFLLLATAIFRFDGVLGAFAAGFILRALFPEGNPELEGKIGVISNGFFQPVFFVVSGATLDLSAATQNLPLLLAFIASLAVVRGVVVGVTLRIDPETRRLSWKESLVSATYCTMALPLVVAVSNIAVASEVMSATEASVLIIAAAVTVVVVPVVTALARVVDEFGPSEAFHGILHDEHGLREALHESVENFHRREAAYHERLHAAREKGQQLSSAVYLAMPEGALDLMMLDDSGYDDAGYDDSAGGDADVIPSGDSAVDGAGSGPAGDVGARG</sequence>
<keyword evidence="13" id="KW-1185">Reference proteome</keyword>
<feature type="transmembrane region" description="Helical" evidence="10">
    <location>
        <begin position="229"/>
        <end position="256"/>
    </location>
</feature>
<protein>
    <submittedName>
        <fullName evidence="12">Transporter, CPA2 family</fullName>
    </submittedName>
</protein>
<dbReference type="PANTHER" id="PTHR43562:SF1">
    <property type="entry name" value="NA(+)_H(+) ANTIPORTER YJBQ-RELATED"/>
    <property type="match status" value="1"/>
</dbReference>
<dbReference type="Pfam" id="PF00999">
    <property type="entry name" value="Na_H_Exchanger"/>
    <property type="match status" value="1"/>
</dbReference>
<keyword evidence="8 10" id="KW-0472">Membrane</keyword>
<feature type="transmembrane region" description="Helical" evidence="10">
    <location>
        <begin position="151"/>
        <end position="172"/>
    </location>
</feature>
<comment type="subcellular location">
    <subcellularLocation>
        <location evidence="1">Membrane</location>
        <topology evidence="1">Multi-pass membrane protein</topology>
    </subcellularLocation>
</comment>
<evidence type="ECO:0000256" key="4">
    <source>
        <dbReference type="ARBA" id="ARBA00022449"/>
    </source>
</evidence>
<feature type="transmembrane region" description="Helical" evidence="10">
    <location>
        <begin position="120"/>
        <end position="139"/>
    </location>
</feature>
<feature type="transmembrane region" description="Helical" evidence="10">
    <location>
        <begin position="92"/>
        <end position="114"/>
    </location>
</feature>
<feature type="compositionally biased region" description="Low complexity" evidence="9">
    <location>
        <begin position="472"/>
        <end position="491"/>
    </location>
</feature>
<evidence type="ECO:0000259" key="11">
    <source>
        <dbReference type="Pfam" id="PF00999"/>
    </source>
</evidence>
<feature type="domain" description="Cation/H+ exchanger transmembrane" evidence="11">
    <location>
        <begin position="13"/>
        <end position="386"/>
    </location>
</feature>
<evidence type="ECO:0000313" key="13">
    <source>
        <dbReference type="Proteomes" id="UP000199135"/>
    </source>
</evidence>
<dbReference type="PANTHER" id="PTHR43562">
    <property type="entry name" value="NAPA-TYPE SODIUM/HYDROGEN ANTIPORTER"/>
    <property type="match status" value="1"/>
</dbReference>
<keyword evidence="3" id="KW-0813">Transport</keyword>
<proteinExistence type="inferred from homology"/>
<evidence type="ECO:0000256" key="5">
    <source>
        <dbReference type="ARBA" id="ARBA00022692"/>
    </source>
</evidence>
<evidence type="ECO:0000313" key="12">
    <source>
        <dbReference type="EMBL" id="SEH50369.1"/>
    </source>
</evidence>
<name>A0A1H6IV95_9ACTN</name>
<evidence type="ECO:0000256" key="8">
    <source>
        <dbReference type="ARBA" id="ARBA00023136"/>
    </source>
</evidence>
<feature type="transmembrane region" description="Helical" evidence="10">
    <location>
        <begin position="302"/>
        <end position="324"/>
    </location>
</feature>
<evidence type="ECO:0000256" key="1">
    <source>
        <dbReference type="ARBA" id="ARBA00004141"/>
    </source>
</evidence>
<keyword evidence="4" id="KW-0050">Antiport</keyword>
<keyword evidence="5 10" id="KW-0812">Transmembrane</keyword>